<sequence>MHNEKLHVVMIPWLAFGHMIPFLELAKCLAKRGHRVSYISTPRNLERLPSIPPNLSQHINLVSLSSPPIDGLPEHAQATIDVPLDQNHLLCQLQDGLEGPIHSFLRDQSPPPDWIIFDMVLYWVPRMAHSFGVPSAYLAVFSAATRCFVGPPSALLAKAEQPPKISLEQLMVAPPWITFPSKVAFRYHEAVQFIKIFSLGPSQASFGYRLWATIQGCTLVAIRTSINFEPDSLRLLSDLYQKPVLPVGFLSPSPPPPTPSSQEENNIWEEIQWLNAQKQVSTVYVAFGSEVRFSQDQVTELALGLELSQLPFLWAYRGDPALLPMGFEDRVKSHGIIRMGWANGWAPQPKLLAHESVGSFFTHVGWGSTVEGLSFGKPLVMLPMIADQGLVARVMEEKKVGVEVCRNEIDGSFTRDGVAKALRLVMVEKEGECIRENAREMQNIFGDQSRNDQYIDEFLQYLIKHRGDEALRE</sequence>
<evidence type="ECO:0000313" key="2">
    <source>
        <dbReference type="Proteomes" id="UP001234297"/>
    </source>
</evidence>
<dbReference type="EMBL" id="CM056815">
    <property type="protein sequence ID" value="KAJ8631083.1"/>
    <property type="molecule type" value="Genomic_DNA"/>
</dbReference>
<dbReference type="Proteomes" id="UP001234297">
    <property type="component" value="Chromosome 7"/>
</dbReference>
<evidence type="ECO:0000313" key="1">
    <source>
        <dbReference type="EMBL" id="KAJ8631083.1"/>
    </source>
</evidence>
<keyword evidence="2" id="KW-1185">Reference proteome</keyword>
<reference evidence="1 2" key="1">
    <citation type="journal article" date="2022" name="Hortic Res">
        <title>A haplotype resolved chromosomal level avocado genome allows analysis of novel avocado genes.</title>
        <authorList>
            <person name="Nath O."/>
            <person name="Fletcher S.J."/>
            <person name="Hayward A."/>
            <person name="Shaw L.M."/>
            <person name="Masouleh A.K."/>
            <person name="Furtado A."/>
            <person name="Henry R.J."/>
            <person name="Mitter N."/>
        </authorList>
    </citation>
    <scope>NUCLEOTIDE SEQUENCE [LARGE SCALE GENOMIC DNA]</scope>
    <source>
        <strain evidence="2">cv. Hass</strain>
    </source>
</reference>
<accession>A0ACC2LD35</accession>
<gene>
    <name evidence="1" type="ORF">MRB53_024406</name>
</gene>
<protein>
    <submittedName>
        <fullName evidence="1">Uncharacterized protein</fullName>
    </submittedName>
</protein>
<proteinExistence type="predicted"/>
<name>A0ACC2LD35_PERAE</name>
<comment type="caution">
    <text evidence="1">The sequence shown here is derived from an EMBL/GenBank/DDBJ whole genome shotgun (WGS) entry which is preliminary data.</text>
</comment>
<organism evidence="1 2">
    <name type="scientific">Persea americana</name>
    <name type="common">Avocado</name>
    <dbReference type="NCBI Taxonomy" id="3435"/>
    <lineage>
        <taxon>Eukaryota</taxon>
        <taxon>Viridiplantae</taxon>
        <taxon>Streptophyta</taxon>
        <taxon>Embryophyta</taxon>
        <taxon>Tracheophyta</taxon>
        <taxon>Spermatophyta</taxon>
        <taxon>Magnoliopsida</taxon>
        <taxon>Magnoliidae</taxon>
        <taxon>Laurales</taxon>
        <taxon>Lauraceae</taxon>
        <taxon>Persea</taxon>
    </lineage>
</organism>